<gene>
    <name evidence="2" type="ORF">GM676_07500</name>
</gene>
<evidence type="ECO:0000313" key="3">
    <source>
        <dbReference type="Proteomes" id="UP000475582"/>
    </source>
</evidence>
<reference evidence="2 3" key="1">
    <citation type="submission" date="2019-11" db="EMBL/GenBank/DDBJ databases">
        <title>Type strains purchased from KCTC, JCM and DSMZ.</title>
        <authorList>
            <person name="Lu H."/>
        </authorList>
    </citation>
    <scope>NUCLEOTIDE SEQUENCE [LARGE SCALE GENOMIC DNA]</scope>
    <source>
        <strain evidence="2 3">KCTC 22382</strain>
    </source>
</reference>
<feature type="chain" id="PRO_5026863914" evidence="1">
    <location>
        <begin position="23"/>
        <end position="329"/>
    </location>
</feature>
<dbReference type="EMBL" id="WNKY01000005">
    <property type="protein sequence ID" value="MTV37426.1"/>
    <property type="molecule type" value="Genomic_DNA"/>
</dbReference>
<organism evidence="2 3">
    <name type="scientific">Duganella radicis</name>
    <dbReference type="NCBI Taxonomy" id="551988"/>
    <lineage>
        <taxon>Bacteria</taxon>
        <taxon>Pseudomonadati</taxon>
        <taxon>Pseudomonadota</taxon>
        <taxon>Betaproteobacteria</taxon>
        <taxon>Burkholderiales</taxon>
        <taxon>Oxalobacteraceae</taxon>
        <taxon>Telluria group</taxon>
        <taxon>Duganella</taxon>
    </lineage>
</organism>
<sequence length="329" mass="36856">MTSPIRKLLPALCLCAAGLAGAAEDAPITTQSMQAFWWGDFATLEQQNAVLRQPGHIGKDGVVEVEWFRIGVGKVINASSSEAYLQELEKLTLQWTREHPTSALAHILYARVLVAHGWAYRGGGYAKDVPPQAWQDFEDYLHRAAQHLLDHAEVALSDSEGHNVLLGIAKTMDWEDQHIWNIINDGLKRNPDDVTLYFTALSSLLPKWGGDARRLDNFIRKATEQTKAQFGTGMYARLYSAAADEDYGHTLFQDSKADWPTFKRSYEDMLARYPSAGRRNRYAYMACLAKDKATLLAQLQLLGDQVAPDSWGPNAQRSLESCQRWAQQG</sequence>
<keyword evidence="3" id="KW-1185">Reference proteome</keyword>
<dbReference type="RefSeq" id="WP_155462861.1">
    <property type="nucleotide sequence ID" value="NZ_WNKY01000005.1"/>
</dbReference>
<proteinExistence type="predicted"/>
<keyword evidence="1" id="KW-0732">Signal</keyword>
<protein>
    <submittedName>
        <fullName evidence="2">DUF4034 domain-containing protein</fullName>
    </submittedName>
</protein>
<comment type="caution">
    <text evidence="2">The sequence shown here is derived from an EMBL/GenBank/DDBJ whole genome shotgun (WGS) entry which is preliminary data.</text>
</comment>
<dbReference type="AlphaFoldDB" id="A0A6L6PEC6"/>
<dbReference type="Proteomes" id="UP000475582">
    <property type="component" value="Unassembled WGS sequence"/>
</dbReference>
<evidence type="ECO:0000256" key="1">
    <source>
        <dbReference type="SAM" id="SignalP"/>
    </source>
</evidence>
<name>A0A6L6PEC6_9BURK</name>
<dbReference type="OrthoDB" id="8099246at2"/>
<accession>A0A6L6PEC6</accession>
<evidence type="ECO:0000313" key="2">
    <source>
        <dbReference type="EMBL" id="MTV37426.1"/>
    </source>
</evidence>
<feature type="signal peptide" evidence="1">
    <location>
        <begin position="1"/>
        <end position="22"/>
    </location>
</feature>